<dbReference type="Proteomes" id="UP000286288">
    <property type="component" value="Unassembled WGS sequence"/>
</dbReference>
<dbReference type="OrthoDB" id="8936324at2"/>
<proteinExistence type="inferred from homology"/>
<reference evidence="6 7" key="1">
    <citation type="submission" date="2018-08" db="EMBL/GenBank/DDBJ databases">
        <title>A genome reference for cultivated species of the human gut microbiota.</title>
        <authorList>
            <person name="Zou Y."/>
            <person name="Xue W."/>
            <person name="Luo G."/>
        </authorList>
    </citation>
    <scope>NUCLEOTIDE SEQUENCE [LARGE SCALE GENOMIC DNA]</scope>
    <source>
        <strain evidence="6 7">AF48-16</strain>
    </source>
</reference>
<dbReference type="InterPro" id="IPR001173">
    <property type="entry name" value="Glyco_trans_2-like"/>
</dbReference>
<dbReference type="EMBL" id="QRMZ01000026">
    <property type="protein sequence ID" value="RHK04582.1"/>
    <property type="molecule type" value="Genomic_DNA"/>
</dbReference>
<dbReference type="PANTHER" id="PTHR43179">
    <property type="entry name" value="RHAMNOSYLTRANSFERASE WBBL"/>
    <property type="match status" value="1"/>
</dbReference>
<evidence type="ECO:0000256" key="4">
    <source>
        <dbReference type="ARBA" id="ARBA00022679"/>
    </source>
</evidence>
<evidence type="ECO:0000256" key="2">
    <source>
        <dbReference type="ARBA" id="ARBA00006739"/>
    </source>
</evidence>
<comment type="pathway">
    <text evidence="1">Cell wall biogenesis; cell wall polysaccharide biosynthesis.</text>
</comment>
<keyword evidence="4 6" id="KW-0808">Transferase</keyword>
<gene>
    <name evidence="6" type="ORF">DW084_15665</name>
</gene>
<organism evidence="6 7">
    <name type="scientific">Enterococcus casseliflavus</name>
    <name type="common">Enterococcus flavescens</name>
    <dbReference type="NCBI Taxonomy" id="37734"/>
    <lineage>
        <taxon>Bacteria</taxon>
        <taxon>Bacillati</taxon>
        <taxon>Bacillota</taxon>
        <taxon>Bacilli</taxon>
        <taxon>Lactobacillales</taxon>
        <taxon>Enterococcaceae</taxon>
        <taxon>Enterococcus</taxon>
    </lineage>
</organism>
<evidence type="ECO:0000313" key="7">
    <source>
        <dbReference type="Proteomes" id="UP000286288"/>
    </source>
</evidence>
<dbReference type="Gene3D" id="3.90.550.10">
    <property type="entry name" value="Spore Coat Polysaccharide Biosynthesis Protein SpsA, Chain A"/>
    <property type="match status" value="1"/>
</dbReference>
<dbReference type="RefSeq" id="WP_074535125.1">
    <property type="nucleotide sequence ID" value="NZ_CABHDD010000003.1"/>
</dbReference>
<comment type="similarity">
    <text evidence="2">Belongs to the glycosyltransferase 2 family.</text>
</comment>
<evidence type="ECO:0000313" key="6">
    <source>
        <dbReference type="EMBL" id="RHK04582.1"/>
    </source>
</evidence>
<accession>A0A1G8XS10</accession>
<keyword evidence="3" id="KW-0328">Glycosyltransferase</keyword>
<feature type="domain" description="Glycosyltransferase 2-like" evidence="5">
    <location>
        <begin position="8"/>
        <end position="138"/>
    </location>
</feature>
<dbReference type="GO" id="GO:0016757">
    <property type="term" value="F:glycosyltransferase activity"/>
    <property type="evidence" value="ECO:0007669"/>
    <property type="project" value="UniProtKB-KW"/>
</dbReference>
<evidence type="ECO:0000256" key="1">
    <source>
        <dbReference type="ARBA" id="ARBA00004776"/>
    </source>
</evidence>
<protein>
    <submittedName>
        <fullName evidence="6">Glycosyltransferase family 2 protein</fullName>
    </submittedName>
</protein>
<name>A0A1G8XS10_ENTCA</name>
<dbReference type="InterPro" id="IPR029044">
    <property type="entry name" value="Nucleotide-diphossugar_trans"/>
</dbReference>
<comment type="caution">
    <text evidence="6">The sequence shown here is derived from an EMBL/GenBank/DDBJ whole genome shotgun (WGS) entry which is preliminary data.</text>
</comment>
<dbReference type="AlphaFoldDB" id="A0A1G8XS10"/>
<evidence type="ECO:0000256" key="3">
    <source>
        <dbReference type="ARBA" id="ARBA00022676"/>
    </source>
</evidence>
<evidence type="ECO:0000259" key="5">
    <source>
        <dbReference type="Pfam" id="PF00535"/>
    </source>
</evidence>
<dbReference type="Pfam" id="PF00535">
    <property type="entry name" value="Glycos_transf_2"/>
    <property type="match status" value="1"/>
</dbReference>
<dbReference type="PANTHER" id="PTHR43179:SF12">
    <property type="entry name" value="GALACTOFURANOSYLTRANSFERASE GLFT2"/>
    <property type="match status" value="1"/>
</dbReference>
<sequence length="299" mass="34697">MKKTIGILILNYLAFQDTIECVESLMNQTFKEIDILIVDNDSPNDSFKRLSDNYEDSEQVTVVQTKENLGFARGNNFGLSIFRKKGIERVLVINGDTLLEDRTYLERLASISYNEDIGMIGTKIITRDGKNQNTLNVNLKKKTDLILPRLKLFLLESSLKLNIYQHLKKLMPDQNSTNQSASFSEEPQEILDPYEKTLHGAAIFFTENYLRNYVGFYPETFLYFEEDFLAILCQRLGYKQLYIPALSIYHKEDASSDLLYNDNLKKSYLFKLRYSKKNLSLMSGLFSLSNEDLKRRMSI</sequence>
<dbReference type="SUPFAM" id="SSF53448">
    <property type="entry name" value="Nucleotide-diphospho-sugar transferases"/>
    <property type="match status" value="1"/>
</dbReference>